<proteinExistence type="predicted"/>
<organism evidence="1 2">
    <name type="scientific">Tenebrio molitor</name>
    <name type="common">Yellow mealworm beetle</name>
    <dbReference type="NCBI Taxonomy" id="7067"/>
    <lineage>
        <taxon>Eukaryota</taxon>
        <taxon>Metazoa</taxon>
        <taxon>Ecdysozoa</taxon>
        <taxon>Arthropoda</taxon>
        <taxon>Hexapoda</taxon>
        <taxon>Insecta</taxon>
        <taxon>Pterygota</taxon>
        <taxon>Neoptera</taxon>
        <taxon>Endopterygota</taxon>
        <taxon>Coleoptera</taxon>
        <taxon>Polyphaga</taxon>
        <taxon>Cucujiformia</taxon>
        <taxon>Tenebrionidae</taxon>
        <taxon>Tenebrio</taxon>
    </lineage>
</organism>
<sequence length="254" mass="27415">MEKLFSFKSFQDGSAGGQGTGPSSDRTLNAETPTLNLAHARHVSRHPLPRQARHVPILRANPYPERLFTLETCCGYGYEPARPLHVALSRIFKVRGEDPDTAATAVLFAFQTISPSGMGGDASTLFVDVDASTLFVDVDTSTIRHQCHQMSSMSTMSIKRRHCVNNIDNIGDCNNKCIGGGRCVLEPSMLGCGCLSAPPRDGDEGVQEKGGVQEVYVLGVCKKYGCWVCVCVQEWVLGVCKNGGWGVCARMGVS</sequence>
<name>A0A8J6LAC3_TENMO</name>
<dbReference type="Proteomes" id="UP000719412">
    <property type="component" value="Unassembled WGS sequence"/>
</dbReference>
<reference evidence="1" key="1">
    <citation type="journal article" date="2020" name="J Insects Food Feed">
        <title>The yellow mealworm (Tenebrio molitor) genome: a resource for the emerging insects as food and feed industry.</title>
        <authorList>
            <person name="Eriksson T."/>
            <person name="Andere A."/>
            <person name="Kelstrup H."/>
            <person name="Emery V."/>
            <person name="Picard C."/>
        </authorList>
    </citation>
    <scope>NUCLEOTIDE SEQUENCE</scope>
    <source>
        <strain evidence="1">Stoneville</strain>
        <tissue evidence="1">Whole head</tissue>
    </source>
</reference>
<dbReference type="EMBL" id="JABDTM020024199">
    <property type="protein sequence ID" value="KAH0814539.1"/>
    <property type="molecule type" value="Genomic_DNA"/>
</dbReference>
<dbReference type="AlphaFoldDB" id="A0A8J6LAC3"/>
<reference evidence="1" key="2">
    <citation type="submission" date="2021-08" db="EMBL/GenBank/DDBJ databases">
        <authorList>
            <person name="Eriksson T."/>
        </authorList>
    </citation>
    <scope>NUCLEOTIDE SEQUENCE</scope>
    <source>
        <strain evidence="1">Stoneville</strain>
        <tissue evidence="1">Whole head</tissue>
    </source>
</reference>
<accession>A0A8J6LAC3</accession>
<comment type="caution">
    <text evidence="1">The sequence shown here is derived from an EMBL/GenBank/DDBJ whole genome shotgun (WGS) entry which is preliminary data.</text>
</comment>
<evidence type="ECO:0000313" key="2">
    <source>
        <dbReference type="Proteomes" id="UP000719412"/>
    </source>
</evidence>
<evidence type="ECO:0000313" key="1">
    <source>
        <dbReference type="EMBL" id="KAH0814539.1"/>
    </source>
</evidence>
<keyword evidence="2" id="KW-1185">Reference proteome</keyword>
<gene>
    <name evidence="1" type="ORF">GEV33_008252</name>
</gene>
<protein>
    <submittedName>
        <fullName evidence="1">Uncharacterized protein</fullName>
    </submittedName>
</protein>